<gene>
    <name evidence="2" type="ORF">A9C11_12785</name>
</gene>
<evidence type="ECO:0000313" key="3">
    <source>
        <dbReference type="Proteomes" id="UP000077748"/>
    </source>
</evidence>
<organism evidence="2 3">
    <name type="scientific">Pseudomonas citronellolis</name>
    <dbReference type="NCBI Taxonomy" id="53408"/>
    <lineage>
        <taxon>Bacteria</taxon>
        <taxon>Pseudomonadati</taxon>
        <taxon>Pseudomonadota</taxon>
        <taxon>Gammaproteobacteria</taxon>
        <taxon>Pseudomonadales</taxon>
        <taxon>Pseudomonadaceae</taxon>
        <taxon>Pseudomonas</taxon>
    </lineage>
</organism>
<evidence type="ECO:0000259" key="1">
    <source>
        <dbReference type="Pfam" id="PF18226"/>
    </source>
</evidence>
<protein>
    <recommendedName>
        <fullName evidence="1">LasR-specific antiactivator QslA domain-containing protein</fullName>
    </recommendedName>
</protein>
<sequence length="100" mass="11147">MHSPAFTRAHHPTGKLFTTHIPAADGQPALELFWLQDCQAAIDAGQRRAERWLMEKEPASLWAVLLVGREGQVPEGQRTAYEVAFLARLQQRLLAQEAGS</sequence>
<dbReference type="Pfam" id="PF18226">
    <property type="entry name" value="QslA"/>
    <property type="match status" value="1"/>
</dbReference>
<name>A0A127MV52_9PSED</name>
<dbReference type="Proteomes" id="UP000077748">
    <property type="component" value="Chromosome"/>
</dbReference>
<accession>A0A127MV52</accession>
<dbReference type="AlphaFoldDB" id="A0A127MV52"/>
<reference evidence="2 3" key="1">
    <citation type="submission" date="2016-05" db="EMBL/GenBank/DDBJ databases">
        <title>Genome Sequence of Pseudomonas citronellolis Strain SJTE-3, an Estrogens and Persistent Organic Pollutants degradation strain.</title>
        <authorList>
            <person name="Liang R."/>
        </authorList>
    </citation>
    <scope>NUCLEOTIDE SEQUENCE [LARGE SCALE GENOMIC DNA]</scope>
    <source>
        <strain evidence="2 3">SJTE-3</strain>
    </source>
</reference>
<dbReference type="RefSeq" id="WP_058071125.1">
    <property type="nucleotide sequence ID" value="NZ_CP014158.1"/>
</dbReference>
<dbReference type="GeneID" id="72996665"/>
<dbReference type="KEGG" id="pcq:PcP3B5_36020"/>
<dbReference type="InterPro" id="IPR040654">
    <property type="entry name" value="QslA"/>
</dbReference>
<feature type="domain" description="LasR-specific antiactivator QslA" evidence="1">
    <location>
        <begin position="24"/>
        <end position="93"/>
    </location>
</feature>
<proteinExistence type="predicted"/>
<evidence type="ECO:0000313" key="2">
    <source>
        <dbReference type="EMBL" id="ANI18442.1"/>
    </source>
</evidence>
<dbReference type="EMBL" id="CP015878">
    <property type="protein sequence ID" value="ANI18442.1"/>
    <property type="molecule type" value="Genomic_DNA"/>
</dbReference>